<proteinExistence type="predicted"/>
<dbReference type="Proteomes" id="UP001060368">
    <property type="component" value="Chromosome"/>
</dbReference>
<dbReference type="EMBL" id="CP096115">
    <property type="protein sequence ID" value="UUX92824.1"/>
    <property type="molecule type" value="Genomic_DNA"/>
</dbReference>
<name>A0A9E7PMB1_9EURY</name>
<accession>A0A9E7PMB1</accession>
<evidence type="ECO:0000313" key="2">
    <source>
        <dbReference type="Proteomes" id="UP001060368"/>
    </source>
</evidence>
<dbReference type="GeneID" id="74306323"/>
<reference evidence="1" key="1">
    <citation type="submission" date="2022-04" db="EMBL/GenBank/DDBJ databases">
        <title>Complete genome of Methanoplanus endosymbiosus DSM 3599.</title>
        <authorList>
            <person name="Chen S.-C."/>
            <person name="You Y.-T."/>
            <person name="Zhou Y.-Z."/>
            <person name="Lai M.-C."/>
        </authorList>
    </citation>
    <scope>NUCLEOTIDE SEQUENCE</scope>
    <source>
        <strain evidence="1">DSM 3599</strain>
    </source>
</reference>
<dbReference type="AlphaFoldDB" id="A0A9E7PMB1"/>
<protein>
    <submittedName>
        <fullName evidence="1">Uncharacterized protein</fullName>
    </submittedName>
</protein>
<keyword evidence="2" id="KW-1185">Reference proteome</keyword>
<evidence type="ECO:0000313" key="1">
    <source>
        <dbReference type="EMBL" id="UUX92824.1"/>
    </source>
</evidence>
<sequence length="63" mass="7235">MFSRKLLEDKDTFSLLIQLTDIAASAHERGDFKRRDSALDEIREIRKQITGQIVESAGNQKDE</sequence>
<organism evidence="1 2">
    <name type="scientific">Methanoplanus endosymbiosus</name>
    <dbReference type="NCBI Taxonomy" id="33865"/>
    <lineage>
        <taxon>Archaea</taxon>
        <taxon>Methanobacteriati</taxon>
        <taxon>Methanobacteriota</taxon>
        <taxon>Stenosarchaea group</taxon>
        <taxon>Methanomicrobia</taxon>
        <taxon>Methanomicrobiales</taxon>
        <taxon>Methanomicrobiaceae</taxon>
        <taxon>Methanoplanus</taxon>
    </lineage>
</organism>
<dbReference type="KEGG" id="mend:L6E24_01470"/>
<gene>
    <name evidence="1" type="ORF">L6E24_01470</name>
</gene>
<dbReference type="RefSeq" id="WP_257742968.1">
    <property type="nucleotide sequence ID" value="NZ_CP096115.1"/>
</dbReference>